<protein>
    <submittedName>
        <fullName evidence="1">Uncharacterized protein</fullName>
    </submittedName>
</protein>
<organism evidence="1 2">
    <name type="scientific">Ophiobolus disseminans</name>
    <dbReference type="NCBI Taxonomy" id="1469910"/>
    <lineage>
        <taxon>Eukaryota</taxon>
        <taxon>Fungi</taxon>
        <taxon>Dikarya</taxon>
        <taxon>Ascomycota</taxon>
        <taxon>Pezizomycotina</taxon>
        <taxon>Dothideomycetes</taxon>
        <taxon>Pleosporomycetidae</taxon>
        <taxon>Pleosporales</taxon>
        <taxon>Pleosporineae</taxon>
        <taxon>Phaeosphaeriaceae</taxon>
        <taxon>Ophiobolus</taxon>
    </lineage>
</organism>
<dbReference type="EMBL" id="MU006222">
    <property type="protein sequence ID" value="KAF2828719.1"/>
    <property type="molecule type" value="Genomic_DNA"/>
</dbReference>
<evidence type="ECO:0000313" key="2">
    <source>
        <dbReference type="Proteomes" id="UP000799424"/>
    </source>
</evidence>
<dbReference type="AlphaFoldDB" id="A0A6A7A7K1"/>
<accession>A0A6A7A7K1</accession>
<evidence type="ECO:0000313" key="1">
    <source>
        <dbReference type="EMBL" id="KAF2828719.1"/>
    </source>
</evidence>
<sequence>MLPASFEVHWNCDDSQEEDLERFVVEFSALTSMSGLLRIRKSKIEYFNSTVCSEFHIGNTGAAGAVEKRATTSNVFYSKLVLQFEDLHELNLRFHTPTLRDTLLLPTSVSDIKTYLQGFEIGCLLRLDKFQTLKVAGSSSYHGRQSRLSRFNFSGERAPTNDVVDHLLPIRKINEEIVI</sequence>
<gene>
    <name evidence="1" type="ORF">CC86DRAFT_368877</name>
</gene>
<reference evidence="1" key="1">
    <citation type="journal article" date="2020" name="Stud. Mycol.">
        <title>101 Dothideomycetes genomes: a test case for predicting lifestyles and emergence of pathogens.</title>
        <authorList>
            <person name="Haridas S."/>
            <person name="Albert R."/>
            <person name="Binder M."/>
            <person name="Bloem J."/>
            <person name="Labutti K."/>
            <person name="Salamov A."/>
            <person name="Andreopoulos B."/>
            <person name="Baker S."/>
            <person name="Barry K."/>
            <person name="Bills G."/>
            <person name="Bluhm B."/>
            <person name="Cannon C."/>
            <person name="Castanera R."/>
            <person name="Culley D."/>
            <person name="Daum C."/>
            <person name="Ezra D."/>
            <person name="Gonzalez J."/>
            <person name="Henrissat B."/>
            <person name="Kuo A."/>
            <person name="Liang C."/>
            <person name="Lipzen A."/>
            <person name="Lutzoni F."/>
            <person name="Magnuson J."/>
            <person name="Mondo S."/>
            <person name="Nolan M."/>
            <person name="Ohm R."/>
            <person name="Pangilinan J."/>
            <person name="Park H.-J."/>
            <person name="Ramirez L."/>
            <person name="Alfaro M."/>
            <person name="Sun H."/>
            <person name="Tritt A."/>
            <person name="Yoshinaga Y."/>
            <person name="Zwiers L.-H."/>
            <person name="Turgeon B."/>
            <person name="Goodwin S."/>
            <person name="Spatafora J."/>
            <person name="Crous P."/>
            <person name="Grigoriev I."/>
        </authorList>
    </citation>
    <scope>NUCLEOTIDE SEQUENCE</scope>
    <source>
        <strain evidence="1">CBS 113818</strain>
    </source>
</reference>
<dbReference type="Proteomes" id="UP000799424">
    <property type="component" value="Unassembled WGS sequence"/>
</dbReference>
<proteinExistence type="predicted"/>
<name>A0A6A7A7K1_9PLEO</name>
<keyword evidence="2" id="KW-1185">Reference proteome</keyword>